<dbReference type="Pfam" id="PF01565">
    <property type="entry name" value="FAD_binding_4"/>
    <property type="match status" value="1"/>
</dbReference>
<protein>
    <recommendedName>
        <fullName evidence="4">L-gulonolactone oxidase</fullName>
        <ecNumber evidence="4">1.1.3.8</ecNumber>
    </recommendedName>
</protein>
<reference evidence="12" key="1">
    <citation type="submission" date="2023-10" db="EMBL/GenBank/DDBJ databases">
        <title>Chromosome-level genome of the transformable northern wattle, Acacia crassicarpa.</title>
        <authorList>
            <person name="Massaro I."/>
            <person name="Sinha N.R."/>
            <person name="Poethig S."/>
            <person name="Leichty A.R."/>
        </authorList>
    </citation>
    <scope>NUCLEOTIDE SEQUENCE</scope>
    <source>
        <strain evidence="12">Acra3RX</strain>
        <tissue evidence="12">Leaf</tissue>
    </source>
</reference>
<dbReference type="NCBIfam" id="TIGR01677">
    <property type="entry name" value="pln_FAD_oxido"/>
    <property type="match status" value="1"/>
</dbReference>
<accession>A0AAE1MNG7</accession>
<evidence type="ECO:0000259" key="11">
    <source>
        <dbReference type="PROSITE" id="PS51387"/>
    </source>
</evidence>
<dbReference type="Pfam" id="PF04030">
    <property type="entry name" value="ALO"/>
    <property type="match status" value="1"/>
</dbReference>
<dbReference type="SUPFAM" id="SSF56176">
    <property type="entry name" value="FAD-binding/transporter-associated domain-like"/>
    <property type="match status" value="1"/>
</dbReference>
<keyword evidence="7" id="KW-0732">Signal</keyword>
<dbReference type="InterPro" id="IPR016169">
    <property type="entry name" value="FAD-bd_PCMH_sub2"/>
</dbReference>
<dbReference type="InterPro" id="IPR036318">
    <property type="entry name" value="FAD-bd_PCMH-like_sf"/>
</dbReference>
<dbReference type="PANTHER" id="PTHR13878:SF157">
    <property type="entry name" value="L-GULONOLACTONE OXIDASE"/>
    <property type="match status" value="1"/>
</dbReference>
<evidence type="ECO:0000256" key="6">
    <source>
        <dbReference type="ARBA" id="ARBA00022644"/>
    </source>
</evidence>
<keyword evidence="6" id="KW-0060">Ascorbate biosynthesis</keyword>
<comment type="caution">
    <text evidence="12">The sequence shown here is derived from an EMBL/GenBank/DDBJ whole genome shotgun (WGS) entry which is preliminary data.</text>
</comment>
<comment type="similarity">
    <text evidence="3">Belongs to the oxygen-dependent FAD-linked oxidoreductase family.</text>
</comment>
<comment type="catalytic activity">
    <reaction evidence="10">
        <text>L-gulono-1,4-lactone + O2 = L-ascorbate + H2O2 + H(+)</text>
        <dbReference type="Rhea" id="RHEA:32363"/>
        <dbReference type="ChEBI" id="CHEBI:15378"/>
        <dbReference type="ChEBI" id="CHEBI:15379"/>
        <dbReference type="ChEBI" id="CHEBI:16240"/>
        <dbReference type="ChEBI" id="CHEBI:17587"/>
        <dbReference type="ChEBI" id="CHEBI:38290"/>
        <dbReference type="EC" id="1.1.3.8"/>
    </reaction>
</comment>
<keyword evidence="8" id="KW-0274">FAD</keyword>
<sequence length="600" mass="66351">MKLLVPAFKLSHNSMDLPNPPSGKLLQTPILIIFFLVLVNGVFSSPPADPIQCTSGNKTCTITNSYGIFNDRSICRASRVVYPTTEQELISMVATASKSKTKVKAATRYSHSIPTLACPGGQEGIIISTNKLNRVVKVDVKNRRMTVESGVLLRDLINDAAENGLALPYTPYWFGITVGGLLATGAHGSSLWQKGGAVHEYVVAMRIVTPATAKEGYAKVRNLSESDEELDAAKVSLGVLGVVSQVTLQLEPLFKRRLTYLSKNDSDLEEELLRFGKEHEFGDVTWFPAQKKAFYRVDDRVPINQTGNGLNDPFALRSTPIAQLVSSRATEELQEATRDANGKCLNAQSATRTSETSAFGLTNNGTIFTGYPVIGPNNRMQSSGSCLNGKEDALLTICPYDSRLQLLFFYETAFSIPLSKVPSFVKDVKKLLELEPQALCGLELTGGILLRYIKASSAYLGKTEDMLDFDFVYYRSKDPLAPRLFEDILEEIEQIGLFKYGGLPHWGKNRNFAFNKVINKYPNANKFLSWKRKYDPQGIFANEWTDKVLGLRGDVTILRDGCALEGLCICSEDHHCSPTSKYYCRPGKVYKQAMVCAFEG</sequence>
<dbReference type="Gene3D" id="1.10.45.10">
    <property type="entry name" value="Vanillyl-alcohol Oxidase, Chain A, domain 4"/>
    <property type="match status" value="1"/>
</dbReference>
<organism evidence="12 13">
    <name type="scientific">Acacia crassicarpa</name>
    <name type="common">northern wattle</name>
    <dbReference type="NCBI Taxonomy" id="499986"/>
    <lineage>
        <taxon>Eukaryota</taxon>
        <taxon>Viridiplantae</taxon>
        <taxon>Streptophyta</taxon>
        <taxon>Embryophyta</taxon>
        <taxon>Tracheophyta</taxon>
        <taxon>Spermatophyta</taxon>
        <taxon>Magnoliopsida</taxon>
        <taxon>eudicotyledons</taxon>
        <taxon>Gunneridae</taxon>
        <taxon>Pentapetalae</taxon>
        <taxon>rosids</taxon>
        <taxon>fabids</taxon>
        <taxon>Fabales</taxon>
        <taxon>Fabaceae</taxon>
        <taxon>Caesalpinioideae</taxon>
        <taxon>mimosoid clade</taxon>
        <taxon>Acacieae</taxon>
        <taxon>Acacia</taxon>
    </lineage>
</organism>
<evidence type="ECO:0000256" key="1">
    <source>
        <dbReference type="ARBA" id="ARBA00001974"/>
    </source>
</evidence>
<comment type="pathway">
    <text evidence="2">Cofactor biosynthesis; L-ascorbate biosynthesis.</text>
</comment>
<comment type="cofactor">
    <cofactor evidence="1">
        <name>FAD</name>
        <dbReference type="ChEBI" id="CHEBI:57692"/>
    </cofactor>
</comment>
<dbReference type="InterPro" id="IPR055154">
    <property type="entry name" value="GULLO2-like_C"/>
</dbReference>
<dbReference type="InterPro" id="IPR010030">
    <property type="entry name" value="GULO_Plant"/>
</dbReference>
<keyword evidence="9" id="KW-0560">Oxidoreductase</keyword>
<dbReference type="InterPro" id="IPR016171">
    <property type="entry name" value="Vanillyl_alc_oxidase_C-sub2"/>
</dbReference>
<proteinExistence type="inferred from homology"/>
<dbReference type="PROSITE" id="PS51387">
    <property type="entry name" value="FAD_PCMH"/>
    <property type="match status" value="1"/>
</dbReference>
<dbReference type="GO" id="GO:0019853">
    <property type="term" value="P:L-ascorbic acid biosynthetic process"/>
    <property type="evidence" value="ECO:0007669"/>
    <property type="project" value="UniProtKB-KW"/>
</dbReference>
<dbReference type="InterPro" id="IPR050432">
    <property type="entry name" value="FAD-linked_Oxidoreductases_BP"/>
</dbReference>
<dbReference type="Proteomes" id="UP001293593">
    <property type="component" value="Unassembled WGS sequence"/>
</dbReference>
<name>A0AAE1MNG7_9FABA</name>
<dbReference type="InterPro" id="IPR016166">
    <property type="entry name" value="FAD-bd_PCMH"/>
</dbReference>
<feature type="domain" description="FAD-binding PCMH-type" evidence="11">
    <location>
        <begin position="73"/>
        <end position="253"/>
    </location>
</feature>
<gene>
    <name evidence="12" type="ORF">QN277_023907</name>
</gene>
<evidence type="ECO:0000256" key="3">
    <source>
        <dbReference type="ARBA" id="ARBA00005466"/>
    </source>
</evidence>
<dbReference type="AlphaFoldDB" id="A0AAE1MNG7"/>
<evidence type="ECO:0000256" key="4">
    <source>
        <dbReference type="ARBA" id="ARBA00013121"/>
    </source>
</evidence>
<dbReference type="Gene3D" id="3.30.465.10">
    <property type="match status" value="1"/>
</dbReference>
<dbReference type="GO" id="GO:0071949">
    <property type="term" value="F:FAD binding"/>
    <property type="evidence" value="ECO:0007669"/>
    <property type="project" value="InterPro"/>
</dbReference>
<dbReference type="FunFam" id="3.30.465.10:FF:000033">
    <property type="entry name" value="L-gulonolactone oxidase 5"/>
    <property type="match status" value="1"/>
</dbReference>
<evidence type="ECO:0000313" key="12">
    <source>
        <dbReference type="EMBL" id="KAK4267071.1"/>
    </source>
</evidence>
<dbReference type="Gene3D" id="3.30.70.2520">
    <property type="match status" value="1"/>
</dbReference>
<dbReference type="InterPro" id="IPR006094">
    <property type="entry name" value="Oxid_FAD_bind_N"/>
</dbReference>
<dbReference type="EC" id="1.1.3.8" evidence="4"/>
<dbReference type="InterPro" id="IPR007173">
    <property type="entry name" value="ALO_C"/>
</dbReference>
<evidence type="ECO:0000313" key="13">
    <source>
        <dbReference type="Proteomes" id="UP001293593"/>
    </source>
</evidence>
<keyword evidence="13" id="KW-1185">Reference proteome</keyword>
<dbReference type="EMBL" id="JAWXYG010000007">
    <property type="protein sequence ID" value="KAK4267071.1"/>
    <property type="molecule type" value="Genomic_DNA"/>
</dbReference>
<dbReference type="Pfam" id="PF22906">
    <property type="entry name" value="GULLO2-like_3rd"/>
    <property type="match status" value="1"/>
</dbReference>
<dbReference type="PANTHER" id="PTHR13878">
    <property type="entry name" value="GULONOLACTONE OXIDASE"/>
    <property type="match status" value="1"/>
</dbReference>
<evidence type="ECO:0000256" key="5">
    <source>
        <dbReference type="ARBA" id="ARBA00022630"/>
    </source>
</evidence>
<evidence type="ECO:0000256" key="8">
    <source>
        <dbReference type="ARBA" id="ARBA00022827"/>
    </source>
</evidence>
<evidence type="ECO:0000256" key="2">
    <source>
        <dbReference type="ARBA" id="ARBA00005147"/>
    </source>
</evidence>
<evidence type="ECO:0000256" key="7">
    <source>
        <dbReference type="ARBA" id="ARBA00022729"/>
    </source>
</evidence>
<keyword evidence="5" id="KW-0285">Flavoprotein</keyword>
<dbReference type="GO" id="GO:0050105">
    <property type="term" value="F:L-gulonolactone oxidase activity"/>
    <property type="evidence" value="ECO:0007669"/>
    <property type="project" value="UniProtKB-EC"/>
</dbReference>
<dbReference type="GO" id="GO:0016020">
    <property type="term" value="C:membrane"/>
    <property type="evidence" value="ECO:0007669"/>
    <property type="project" value="InterPro"/>
</dbReference>
<evidence type="ECO:0000256" key="10">
    <source>
        <dbReference type="ARBA" id="ARBA00048083"/>
    </source>
</evidence>
<dbReference type="GO" id="GO:0003885">
    <property type="term" value="F:D-arabinono-1,4-lactone oxidase activity"/>
    <property type="evidence" value="ECO:0007669"/>
    <property type="project" value="InterPro"/>
</dbReference>
<evidence type="ECO:0000256" key="9">
    <source>
        <dbReference type="ARBA" id="ARBA00023002"/>
    </source>
</evidence>